<feature type="region of interest" description="Disordered" evidence="1">
    <location>
        <begin position="79"/>
        <end position="106"/>
    </location>
</feature>
<feature type="compositionally biased region" description="Basic and acidic residues" evidence="1">
    <location>
        <begin position="175"/>
        <end position="196"/>
    </location>
</feature>
<proteinExistence type="predicted"/>
<accession>A0A1D1XF23</accession>
<dbReference type="PANTHER" id="PTHR35692">
    <property type="entry name" value="F26F24.11"/>
    <property type="match status" value="1"/>
</dbReference>
<gene>
    <name evidence="2" type="primary">Kctd8_2</name>
    <name evidence="2" type="ORF">g.27366</name>
</gene>
<organism evidence="2">
    <name type="scientific">Anthurium amnicola</name>
    <dbReference type="NCBI Taxonomy" id="1678845"/>
    <lineage>
        <taxon>Eukaryota</taxon>
        <taxon>Viridiplantae</taxon>
        <taxon>Streptophyta</taxon>
        <taxon>Embryophyta</taxon>
        <taxon>Tracheophyta</taxon>
        <taxon>Spermatophyta</taxon>
        <taxon>Magnoliopsida</taxon>
        <taxon>Liliopsida</taxon>
        <taxon>Araceae</taxon>
        <taxon>Pothoideae</taxon>
        <taxon>Potheae</taxon>
        <taxon>Anthurium</taxon>
    </lineage>
</organism>
<dbReference type="AlphaFoldDB" id="A0A1D1XF23"/>
<feature type="region of interest" description="Disordered" evidence="1">
    <location>
        <begin position="124"/>
        <end position="196"/>
    </location>
</feature>
<evidence type="ECO:0000313" key="2">
    <source>
        <dbReference type="EMBL" id="JAT40989.1"/>
    </source>
</evidence>
<name>A0A1D1XF23_9ARAE</name>
<dbReference type="EMBL" id="GDJX01026947">
    <property type="protein sequence ID" value="JAT40989.1"/>
    <property type="molecule type" value="Transcribed_RNA"/>
</dbReference>
<feature type="non-terminal residue" evidence="2">
    <location>
        <position position="1"/>
    </location>
</feature>
<feature type="compositionally biased region" description="Basic and acidic residues" evidence="1">
    <location>
        <begin position="86"/>
        <end position="100"/>
    </location>
</feature>
<sequence>SLSLSLCAQTMAAGGFSSPGSSTGTAADEVEALISEAADLVALEQIAKLNSAHLADEALLPTDVESRFRRLKTFPASSVKGLGAPDAEHPAAAKAEETKPSESNLPVDQDAIFITATTPINISPVKLGGANGSERRPGNGLPPLPSISPVASSSSQGSSPSPPRGRACCFGFSPRKSDSRKKGVRDRGGMGFRKEDDYGLLSDLGTFSLRERRRSMRWAMREEEKVVREAQKMVDLVKQASARMDFSAAAVDELLSDLEDERKPK</sequence>
<feature type="compositionally biased region" description="Low complexity" evidence="1">
    <location>
        <begin position="147"/>
        <end position="159"/>
    </location>
</feature>
<dbReference type="PANTHER" id="PTHR35692:SF1">
    <property type="entry name" value="F26F24.11"/>
    <property type="match status" value="1"/>
</dbReference>
<reference evidence="2" key="1">
    <citation type="submission" date="2015-07" db="EMBL/GenBank/DDBJ databases">
        <title>Transcriptome Assembly of Anthurium amnicola.</title>
        <authorList>
            <person name="Suzuki J."/>
        </authorList>
    </citation>
    <scope>NUCLEOTIDE SEQUENCE</scope>
</reference>
<protein>
    <submittedName>
        <fullName evidence="2">BTB/POZ domain-containing protein KCTD8</fullName>
    </submittedName>
</protein>
<evidence type="ECO:0000256" key="1">
    <source>
        <dbReference type="SAM" id="MobiDB-lite"/>
    </source>
</evidence>